<dbReference type="AlphaFoldDB" id="A0AAE0KK77"/>
<keyword evidence="2" id="KW-1185">Reference proteome</keyword>
<reference evidence="1" key="1">
    <citation type="journal article" date="2023" name="Mol. Phylogenet. Evol.">
        <title>Genome-scale phylogeny and comparative genomics of the fungal order Sordariales.</title>
        <authorList>
            <person name="Hensen N."/>
            <person name="Bonometti L."/>
            <person name="Westerberg I."/>
            <person name="Brannstrom I.O."/>
            <person name="Guillou S."/>
            <person name="Cros-Aarteil S."/>
            <person name="Calhoun S."/>
            <person name="Haridas S."/>
            <person name="Kuo A."/>
            <person name="Mondo S."/>
            <person name="Pangilinan J."/>
            <person name="Riley R."/>
            <person name="LaButti K."/>
            <person name="Andreopoulos B."/>
            <person name="Lipzen A."/>
            <person name="Chen C."/>
            <person name="Yan M."/>
            <person name="Daum C."/>
            <person name="Ng V."/>
            <person name="Clum A."/>
            <person name="Steindorff A."/>
            <person name="Ohm R.A."/>
            <person name="Martin F."/>
            <person name="Silar P."/>
            <person name="Natvig D.O."/>
            <person name="Lalanne C."/>
            <person name="Gautier V."/>
            <person name="Ament-Velasquez S.L."/>
            <person name="Kruys A."/>
            <person name="Hutchinson M.I."/>
            <person name="Powell A.J."/>
            <person name="Barry K."/>
            <person name="Miller A.N."/>
            <person name="Grigoriev I.V."/>
            <person name="Debuchy R."/>
            <person name="Gladieux P."/>
            <person name="Hiltunen Thoren M."/>
            <person name="Johannesson H."/>
        </authorList>
    </citation>
    <scope>NUCLEOTIDE SEQUENCE</scope>
    <source>
        <strain evidence="1">CBS 232.78</strain>
    </source>
</reference>
<reference evidence="1" key="2">
    <citation type="submission" date="2023-06" db="EMBL/GenBank/DDBJ databases">
        <authorList>
            <consortium name="Lawrence Berkeley National Laboratory"/>
            <person name="Haridas S."/>
            <person name="Hensen N."/>
            <person name="Bonometti L."/>
            <person name="Westerberg I."/>
            <person name="Brannstrom I.O."/>
            <person name="Guillou S."/>
            <person name="Cros-Aarteil S."/>
            <person name="Calhoun S."/>
            <person name="Kuo A."/>
            <person name="Mondo S."/>
            <person name="Pangilinan J."/>
            <person name="Riley R."/>
            <person name="LaButti K."/>
            <person name="Andreopoulos B."/>
            <person name="Lipzen A."/>
            <person name="Chen C."/>
            <person name="Yanf M."/>
            <person name="Daum C."/>
            <person name="Ng V."/>
            <person name="Clum A."/>
            <person name="Steindorff A."/>
            <person name="Ohm R."/>
            <person name="Martin F."/>
            <person name="Silar P."/>
            <person name="Natvig D."/>
            <person name="Lalanne C."/>
            <person name="Gautier V."/>
            <person name="Ament-velasquez S.L."/>
            <person name="Kruys A."/>
            <person name="Hutchinson M.I."/>
            <person name="Powell A.J."/>
            <person name="Barry K."/>
            <person name="Miller A.N."/>
            <person name="Grigoriev I.V."/>
            <person name="Debuchy R."/>
            <person name="Gladieux P."/>
            <person name="Thoren M.H."/>
            <person name="Johannesson H."/>
        </authorList>
    </citation>
    <scope>NUCLEOTIDE SEQUENCE</scope>
    <source>
        <strain evidence="1">CBS 232.78</strain>
    </source>
</reference>
<proteinExistence type="predicted"/>
<organism evidence="1 2">
    <name type="scientific">Podospora didyma</name>
    <dbReference type="NCBI Taxonomy" id="330526"/>
    <lineage>
        <taxon>Eukaryota</taxon>
        <taxon>Fungi</taxon>
        <taxon>Dikarya</taxon>
        <taxon>Ascomycota</taxon>
        <taxon>Pezizomycotina</taxon>
        <taxon>Sordariomycetes</taxon>
        <taxon>Sordariomycetidae</taxon>
        <taxon>Sordariales</taxon>
        <taxon>Podosporaceae</taxon>
        <taxon>Podospora</taxon>
    </lineage>
</organism>
<name>A0AAE0KK77_9PEZI</name>
<sequence>MRAWRLANLTSEFQEFSTNASRNHGEREERGNQVSVSPALAAALGEAQTPYFQLARGLKQQYCRGLFNLHLPTSEMNVITNGDVSTQDYILSKDSKMRVASGRSGEYGGFLSAYWTFPEDDSSVVVLCNSYQINGDPTNIVAQLLVQALFDLKPAVDFVEVAKNIVQRAKRQWDTVISKWTSHRLAGTSPKPLSAYTGTFVNKQLALRLEFSINQGVPEDGSDPTRCPLHLPINGNDEQVFGLYHYHDGSWSFFLATRDDNIHAEYSGYFYC</sequence>
<protein>
    <recommendedName>
        <fullName evidence="3">Beta-lactamase-related domain-containing protein</fullName>
    </recommendedName>
</protein>
<dbReference type="EMBL" id="JAULSW010000006">
    <property type="protein sequence ID" value="KAK3377551.1"/>
    <property type="molecule type" value="Genomic_DNA"/>
</dbReference>
<dbReference type="Proteomes" id="UP001285441">
    <property type="component" value="Unassembled WGS sequence"/>
</dbReference>
<evidence type="ECO:0000313" key="1">
    <source>
        <dbReference type="EMBL" id="KAK3377551.1"/>
    </source>
</evidence>
<evidence type="ECO:0008006" key="3">
    <source>
        <dbReference type="Google" id="ProtNLM"/>
    </source>
</evidence>
<comment type="caution">
    <text evidence="1">The sequence shown here is derived from an EMBL/GenBank/DDBJ whole genome shotgun (WGS) entry which is preliminary data.</text>
</comment>
<accession>A0AAE0KK77</accession>
<evidence type="ECO:0000313" key="2">
    <source>
        <dbReference type="Proteomes" id="UP001285441"/>
    </source>
</evidence>
<gene>
    <name evidence="1" type="ORF">B0H63DRAFT_477413</name>
</gene>